<evidence type="ECO:0000313" key="2">
    <source>
        <dbReference type="EMBL" id="MBY26010.1"/>
    </source>
</evidence>
<dbReference type="PANTHER" id="PTHR37984">
    <property type="entry name" value="PROTEIN CBG26694"/>
    <property type="match status" value="1"/>
</dbReference>
<dbReference type="EMBL" id="GGMR01013391">
    <property type="protein sequence ID" value="MBY26010.1"/>
    <property type="molecule type" value="Transcribed_RNA"/>
</dbReference>
<proteinExistence type="predicted"/>
<protein>
    <submittedName>
        <fullName evidence="2">Retrovirus-related Pol polyprotein</fullName>
    </submittedName>
</protein>
<dbReference type="AlphaFoldDB" id="A0A2S2P9B7"/>
<dbReference type="FunFam" id="3.30.420.10:FF:000032">
    <property type="entry name" value="Retrovirus-related Pol polyprotein from transposon 297-like Protein"/>
    <property type="match status" value="1"/>
</dbReference>
<dbReference type="Pfam" id="PF00665">
    <property type="entry name" value="rve"/>
    <property type="match status" value="1"/>
</dbReference>
<dbReference type="PANTHER" id="PTHR37984:SF15">
    <property type="entry name" value="INTEGRASE CATALYTIC DOMAIN-CONTAINING PROTEIN"/>
    <property type="match status" value="1"/>
</dbReference>
<dbReference type="InterPro" id="IPR012337">
    <property type="entry name" value="RNaseH-like_sf"/>
</dbReference>
<gene>
    <name evidence="2" type="primary">POL_38</name>
    <name evidence="2" type="ORF">g.58808</name>
</gene>
<dbReference type="Gene3D" id="2.30.30.850">
    <property type="match status" value="1"/>
</dbReference>
<dbReference type="GO" id="GO:0015074">
    <property type="term" value="P:DNA integration"/>
    <property type="evidence" value="ECO:0007669"/>
    <property type="project" value="InterPro"/>
</dbReference>
<name>A0A2S2P9B7_SCHGA</name>
<dbReference type="Gene3D" id="3.30.420.10">
    <property type="entry name" value="Ribonuclease H-like superfamily/Ribonuclease H"/>
    <property type="match status" value="1"/>
</dbReference>
<dbReference type="PROSITE" id="PS50994">
    <property type="entry name" value="INTEGRASE"/>
    <property type="match status" value="1"/>
</dbReference>
<evidence type="ECO:0000259" key="1">
    <source>
        <dbReference type="PROSITE" id="PS50994"/>
    </source>
</evidence>
<dbReference type="SUPFAM" id="SSF53098">
    <property type="entry name" value="Ribonuclease H-like"/>
    <property type="match status" value="1"/>
</dbReference>
<dbReference type="GO" id="GO:0003676">
    <property type="term" value="F:nucleic acid binding"/>
    <property type="evidence" value="ECO:0007669"/>
    <property type="project" value="InterPro"/>
</dbReference>
<sequence>MEQDVGDYIKNCAICQKGKSSKHIKQPMLITSTVTSTFQKICLDIVGPLPKTDEGNSYILTIQDELSRYAVAVALVTTDSSTVARAFVECFICIYGIPITILTDCGTNFLSNLFKDVCKLLKIEKTNTTPWHPQSNGYLERSHKTLKAYLRSFVDKDTNWDTLINYAMFCYNTTVHTSTKFTPYELVFGKKPIIPSSFLQSPEPQYNYDDYALDLKRIMQETHKTARENLIEKKNQNKQYYDQTSNPLELHVGDKVLMKEQSKKNTLDLNWTGPYEILLIHDNETITIKRGRRDYRIHINNVKKLFETDL</sequence>
<organism evidence="2">
    <name type="scientific">Schizaphis graminum</name>
    <name type="common">Green bug aphid</name>
    <dbReference type="NCBI Taxonomy" id="13262"/>
    <lineage>
        <taxon>Eukaryota</taxon>
        <taxon>Metazoa</taxon>
        <taxon>Ecdysozoa</taxon>
        <taxon>Arthropoda</taxon>
        <taxon>Hexapoda</taxon>
        <taxon>Insecta</taxon>
        <taxon>Pterygota</taxon>
        <taxon>Neoptera</taxon>
        <taxon>Paraneoptera</taxon>
        <taxon>Hemiptera</taxon>
        <taxon>Sternorrhyncha</taxon>
        <taxon>Aphidomorpha</taxon>
        <taxon>Aphidoidea</taxon>
        <taxon>Aphididae</taxon>
        <taxon>Aphidini</taxon>
        <taxon>Schizaphis</taxon>
    </lineage>
</organism>
<feature type="domain" description="Integrase catalytic" evidence="1">
    <location>
        <begin position="23"/>
        <end position="191"/>
    </location>
</feature>
<reference evidence="2" key="1">
    <citation type="submission" date="2018-04" db="EMBL/GenBank/DDBJ databases">
        <title>Transcriptome of Schizaphis graminum biotype I.</title>
        <authorList>
            <person name="Scully E.D."/>
            <person name="Geib S.M."/>
            <person name="Palmer N.A."/>
            <person name="Koch K."/>
            <person name="Bradshaw J."/>
            <person name="Heng-Moss T."/>
            <person name="Sarath G."/>
        </authorList>
    </citation>
    <scope>NUCLEOTIDE SEQUENCE</scope>
</reference>
<dbReference type="InterPro" id="IPR001584">
    <property type="entry name" value="Integrase_cat-core"/>
</dbReference>
<dbReference type="InterPro" id="IPR036397">
    <property type="entry name" value="RNaseH_sf"/>
</dbReference>
<accession>A0A2S2P9B7</accession>
<dbReference type="InterPro" id="IPR050951">
    <property type="entry name" value="Retrovirus_Pol_polyprotein"/>
</dbReference>